<dbReference type="Pfam" id="PF17766">
    <property type="entry name" value="fn3_6"/>
    <property type="match status" value="2"/>
</dbReference>
<dbReference type="InterPro" id="IPR045051">
    <property type="entry name" value="SBT"/>
</dbReference>
<keyword evidence="3" id="KW-0645">Protease</keyword>
<dbReference type="SUPFAM" id="SSF52743">
    <property type="entry name" value="Subtilisin-like"/>
    <property type="match status" value="1"/>
</dbReference>
<feature type="domain" description="Subtilisin-like protease fibronectin type-III" evidence="8">
    <location>
        <begin position="307"/>
        <end position="400"/>
    </location>
</feature>
<keyword evidence="6" id="KW-0720">Serine protease</keyword>
<evidence type="ECO:0000256" key="7">
    <source>
        <dbReference type="PROSITE-ProRule" id="PRU01240"/>
    </source>
</evidence>
<evidence type="ECO:0000256" key="1">
    <source>
        <dbReference type="ARBA" id="ARBA00004613"/>
    </source>
</evidence>
<evidence type="ECO:0000256" key="4">
    <source>
        <dbReference type="ARBA" id="ARBA00022729"/>
    </source>
</evidence>
<dbReference type="Proteomes" id="UP001187192">
    <property type="component" value="Unassembled WGS sequence"/>
</dbReference>
<keyword evidence="10" id="KW-1185">Reference proteome</keyword>
<evidence type="ECO:0000256" key="2">
    <source>
        <dbReference type="ARBA" id="ARBA00011073"/>
    </source>
</evidence>
<proteinExistence type="inferred from homology"/>
<evidence type="ECO:0000313" key="9">
    <source>
        <dbReference type="EMBL" id="GMN44690.1"/>
    </source>
</evidence>
<dbReference type="PROSITE" id="PS51892">
    <property type="entry name" value="SUBTILASE"/>
    <property type="match status" value="1"/>
</dbReference>
<dbReference type="PANTHER" id="PTHR10795">
    <property type="entry name" value="PROPROTEIN CONVERTASE SUBTILISIN/KEXIN"/>
    <property type="match status" value="1"/>
</dbReference>
<gene>
    <name evidence="9" type="ORF">TIFTF001_013865</name>
</gene>
<dbReference type="EMBL" id="BTGU01000018">
    <property type="protein sequence ID" value="GMN44690.1"/>
    <property type="molecule type" value="Genomic_DNA"/>
</dbReference>
<dbReference type="InterPro" id="IPR023828">
    <property type="entry name" value="Peptidase_S8_Ser-AS"/>
</dbReference>
<protein>
    <recommendedName>
        <fullName evidence="8">Subtilisin-like protease fibronectin type-III domain-containing protein</fullName>
    </recommendedName>
</protein>
<accession>A0AA88A2U6</accession>
<dbReference type="InterPro" id="IPR036852">
    <property type="entry name" value="Peptidase_S8/S53_dom_sf"/>
</dbReference>
<keyword evidence="5" id="KW-0378">Hydrolase</keyword>
<dbReference type="Gene3D" id="3.40.50.200">
    <property type="entry name" value="Peptidase S8/S53 domain"/>
    <property type="match status" value="1"/>
</dbReference>
<name>A0AA88A2U6_FICCA</name>
<evidence type="ECO:0000259" key="8">
    <source>
        <dbReference type="Pfam" id="PF17766"/>
    </source>
</evidence>
<comment type="caution">
    <text evidence="9">The sequence shown here is derived from an EMBL/GenBank/DDBJ whole genome shotgun (WGS) entry which is preliminary data.</text>
</comment>
<dbReference type="AlphaFoldDB" id="A0AA88A2U6"/>
<evidence type="ECO:0000256" key="5">
    <source>
        <dbReference type="ARBA" id="ARBA00022801"/>
    </source>
</evidence>
<feature type="domain" description="Subtilisin-like protease fibronectin type-III" evidence="8">
    <location>
        <begin position="71"/>
        <end position="162"/>
    </location>
</feature>
<evidence type="ECO:0000313" key="10">
    <source>
        <dbReference type="Proteomes" id="UP001187192"/>
    </source>
</evidence>
<dbReference type="InterPro" id="IPR041469">
    <property type="entry name" value="Subtilisin-like_FN3"/>
</dbReference>
<sequence>MDPKQDDDREFAYGSGLLNPVKAVDMGLVFDASEKDYIKFLCKQGYNSTTVRAITDDHSPCRGGKQGRGWDLNYPSFSLTIKDGEKIWGSFKRTVTNFGKPNSTTNAAVAAPESLRVKVELSVLSFEALGEKKSFKLKIDGPNIRQVPIISASITWKDGVHEPDITAPGVGILGAWSPVAAPSLDYTDKRSVSYYINSGTSMAAPHVTGAAAHVKAAHPSWSAAAIKSALMTTANVMDPTMNKLDREFAYGSGLLNPAKAVLPGLVYDETEKDYIGFQCKQGYNTTVRKISRDKSVCRTTTHGRGWDLNYPSLAVAVEDGHEINTSFFRTVTNVGLPNSTYHVRIEKPDFADIKAQPSVLSFNVVGEKKSFIVKVNEPKISQVPILSASVTWEDGVHVVR</sequence>
<dbReference type="GO" id="GO:0004252">
    <property type="term" value="F:serine-type endopeptidase activity"/>
    <property type="evidence" value="ECO:0007669"/>
    <property type="project" value="InterPro"/>
</dbReference>
<comment type="subcellular location">
    <subcellularLocation>
        <location evidence="1">Secreted</location>
    </subcellularLocation>
</comment>
<dbReference type="GO" id="GO:0006508">
    <property type="term" value="P:proteolysis"/>
    <property type="evidence" value="ECO:0007669"/>
    <property type="project" value="UniProtKB-KW"/>
</dbReference>
<reference evidence="9" key="1">
    <citation type="submission" date="2023-07" db="EMBL/GenBank/DDBJ databases">
        <title>draft genome sequence of fig (Ficus carica).</title>
        <authorList>
            <person name="Takahashi T."/>
            <person name="Nishimura K."/>
        </authorList>
    </citation>
    <scope>NUCLEOTIDE SEQUENCE</scope>
</reference>
<keyword evidence="4" id="KW-0732">Signal</keyword>
<organism evidence="9 10">
    <name type="scientific">Ficus carica</name>
    <name type="common">Common fig</name>
    <dbReference type="NCBI Taxonomy" id="3494"/>
    <lineage>
        <taxon>Eukaryota</taxon>
        <taxon>Viridiplantae</taxon>
        <taxon>Streptophyta</taxon>
        <taxon>Embryophyta</taxon>
        <taxon>Tracheophyta</taxon>
        <taxon>Spermatophyta</taxon>
        <taxon>Magnoliopsida</taxon>
        <taxon>eudicotyledons</taxon>
        <taxon>Gunneridae</taxon>
        <taxon>Pentapetalae</taxon>
        <taxon>rosids</taxon>
        <taxon>fabids</taxon>
        <taxon>Rosales</taxon>
        <taxon>Moraceae</taxon>
        <taxon>Ficeae</taxon>
        <taxon>Ficus</taxon>
    </lineage>
</organism>
<dbReference type="PROSITE" id="PS00138">
    <property type="entry name" value="SUBTILASE_SER"/>
    <property type="match status" value="1"/>
</dbReference>
<dbReference type="GO" id="GO:0005576">
    <property type="term" value="C:extracellular region"/>
    <property type="evidence" value="ECO:0007669"/>
    <property type="project" value="UniProtKB-SubCell"/>
</dbReference>
<comment type="similarity">
    <text evidence="2 7">Belongs to the peptidase S8 family.</text>
</comment>
<comment type="caution">
    <text evidence="7">Lacks conserved residue(s) required for the propagation of feature annotation.</text>
</comment>
<evidence type="ECO:0000256" key="6">
    <source>
        <dbReference type="ARBA" id="ARBA00022825"/>
    </source>
</evidence>
<dbReference type="Gene3D" id="2.60.40.2310">
    <property type="match status" value="1"/>
</dbReference>
<evidence type="ECO:0000256" key="3">
    <source>
        <dbReference type="ARBA" id="ARBA00022670"/>
    </source>
</evidence>